<organism evidence="2 3">
    <name type="scientific">Algoriella xinjiangensis</name>
    <dbReference type="NCBI Taxonomy" id="684065"/>
    <lineage>
        <taxon>Bacteria</taxon>
        <taxon>Pseudomonadati</taxon>
        <taxon>Bacteroidota</taxon>
        <taxon>Flavobacteriia</taxon>
        <taxon>Flavobacteriales</taxon>
        <taxon>Weeksellaceae</taxon>
        <taxon>Algoriella</taxon>
    </lineage>
</organism>
<dbReference type="RefSeq" id="WP_092908032.1">
    <property type="nucleotide sequence ID" value="NZ_FOUZ01000006.1"/>
</dbReference>
<feature type="transmembrane region" description="Helical" evidence="1">
    <location>
        <begin position="187"/>
        <end position="207"/>
    </location>
</feature>
<keyword evidence="1" id="KW-0472">Membrane</keyword>
<name>A0A1I4W8Q4_9FLAO</name>
<dbReference type="EMBL" id="FOUZ01000006">
    <property type="protein sequence ID" value="SFN09586.1"/>
    <property type="molecule type" value="Genomic_DNA"/>
</dbReference>
<feature type="transmembrane region" description="Helical" evidence="1">
    <location>
        <begin position="219"/>
        <end position="237"/>
    </location>
</feature>
<evidence type="ECO:0000313" key="2">
    <source>
        <dbReference type="EMBL" id="SFN09586.1"/>
    </source>
</evidence>
<reference evidence="3" key="1">
    <citation type="submission" date="2016-10" db="EMBL/GenBank/DDBJ databases">
        <authorList>
            <person name="Varghese N."/>
            <person name="Submissions S."/>
        </authorList>
    </citation>
    <scope>NUCLEOTIDE SEQUENCE [LARGE SCALE GENOMIC DNA]</scope>
    <source>
        <strain evidence="3">XJ109</strain>
    </source>
</reference>
<keyword evidence="3" id="KW-1185">Reference proteome</keyword>
<dbReference type="Proteomes" id="UP000199149">
    <property type="component" value="Unassembled WGS sequence"/>
</dbReference>
<feature type="transmembrane region" description="Helical" evidence="1">
    <location>
        <begin position="275"/>
        <end position="297"/>
    </location>
</feature>
<proteinExistence type="predicted"/>
<keyword evidence="1" id="KW-1133">Transmembrane helix</keyword>
<evidence type="ECO:0000313" key="3">
    <source>
        <dbReference type="Proteomes" id="UP000199149"/>
    </source>
</evidence>
<keyword evidence="1" id="KW-0812">Transmembrane</keyword>
<protein>
    <submittedName>
        <fullName evidence="2">Uncharacterized protein</fullName>
    </submittedName>
</protein>
<gene>
    <name evidence="2" type="ORF">SAMN05421738_106183</name>
</gene>
<dbReference type="OrthoDB" id="9778341at2"/>
<feature type="transmembrane region" description="Helical" evidence="1">
    <location>
        <begin position="160"/>
        <end position="181"/>
    </location>
</feature>
<dbReference type="AlphaFoldDB" id="A0A1I4W8Q4"/>
<accession>A0A1I4W8Q4</accession>
<evidence type="ECO:0000256" key="1">
    <source>
        <dbReference type="SAM" id="Phobius"/>
    </source>
</evidence>
<sequence>MTPELKNIEKQIKKNHKFAFTPKYKSEFQTQLSEKAFFAITNQTFEKLDWDIIYVDEHSIEAKRKAKSLGMSQYTESIIVSFNYGKVTVKSESLGNEFWDNGRNSKRVHLFIHVFQDIEKNYNREELKKLEKEQEAKENWDDYQIPLELPNPNSIRRANIVFPIVLAVITALILAFLIAKISITGKYIIFLFEFIVGLALAYSLKLGIKLGNYTNFNKLRIILIVSIVIVFIGNQLFQYNIILSENNLDRIGFFEFLKLRLEQGLIIKSLNVGTIGLIICWLLQLGLTFVFGYLNLIRFLISYVVKRIPTEVIDFAFYHFVKGKDEFQVRAELSSLGWSNEKNQNEVFEALDGIQGNNEMNRTT</sequence>